<dbReference type="Proteomes" id="UP000094236">
    <property type="component" value="Unassembled WGS sequence"/>
</dbReference>
<keyword evidence="12" id="KW-1185">Reference proteome</keyword>
<sequence>MSVIEIRSEEQFTELTSQSDPKQLIALYFHTPWASPCVQMNTVYTTLAEANPSTVFISINAEDHPQISEIFDVSAVPFFVLIQNGTILKELSGADPKEFITSLNQFQEQSTSYPSGAPGAAAINSSSTSTSNAGNGNGNSSIGQTQFQSQKINSVNAQQQNQDAESESESEEKLNERLKKLTSAAPVMLFMKGTPASPQCGFSRQLVAILRENQVRFGFFDILKDDGVRQGLKKFSDWPTFPQLYINGTFQGGLDIIKESIEDDSEFFNKALNNEI</sequence>
<dbReference type="STRING" id="669874.A0A1E4TXX1"/>
<evidence type="ECO:0000256" key="8">
    <source>
        <dbReference type="ARBA" id="ARBA00065077"/>
    </source>
</evidence>
<dbReference type="OrthoDB" id="415696at2759"/>
<dbReference type="GO" id="GO:0030036">
    <property type="term" value="P:actin cytoskeleton organization"/>
    <property type="evidence" value="ECO:0007669"/>
    <property type="project" value="UniProtKB-ARBA"/>
</dbReference>
<gene>
    <name evidence="11" type="ORF">PACTADRAFT_48410</name>
</gene>
<dbReference type="CDD" id="cd03028">
    <property type="entry name" value="GRX_PICOT_like"/>
    <property type="match status" value="1"/>
</dbReference>
<dbReference type="PROSITE" id="PS51352">
    <property type="entry name" value="THIOREDOXIN_2"/>
    <property type="match status" value="1"/>
</dbReference>
<dbReference type="FunFam" id="3.40.30.10:FF:000012">
    <property type="entry name" value="Monothiol glutaredoxin"/>
    <property type="match status" value="1"/>
</dbReference>
<dbReference type="GO" id="GO:0051537">
    <property type="term" value="F:2 iron, 2 sulfur cluster binding"/>
    <property type="evidence" value="ECO:0007669"/>
    <property type="project" value="UniProtKB-KW"/>
</dbReference>
<evidence type="ECO:0000259" key="10">
    <source>
        <dbReference type="PROSITE" id="PS51352"/>
    </source>
</evidence>
<dbReference type="FunFam" id="3.40.30.10:FF:000092">
    <property type="entry name" value="Monothiol glutaredoxin"/>
    <property type="match status" value="1"/>
</dbReference>
<protein>
    <recommendedName>
        <fullName evidence="10">Thioredoxin domain-containing protein</fullName>
    </recommendedName>
</protein>
<evidence type="ECO:0000256" key="4">
    <source>
        <dbReference type="ARBA" id="ARBA00023004"/>
    </source>
</evidence>
<dbReference type="InterPro" id="IPR033658">
    <property type="entry name" value="GRX_PICOT-like"/>
</dbReference>
<dbReference type="GO" id="GO:0061629">
    <property type="term" value="F:RNA polymerase II-specific DNA-binding transcription factor binding"/>
    <property type="evidence" value="ECO:0007669"/>
    <property type="project" value="UniProtKB-ARBA"/>
</dbReference>
<feature type="region of interest" description="Disordered" evidence="9">
    <location>
        <begin position="110"/>
        <end position="175"/>
    </location>
</feature>
<keyword evidence="5" id="KW-0411">Iron-sulfur</keyword>
<feature type="compositionally biased region" description="Polar residues" evidence="9">
    <location>
        <begin position="144"/>
        <end position="163"/>
    </location>
</feature>
<dbReference type="AlphaFoldDB" id="A0A1E4TXX1"/>
<keyword evidence="4" id="KW-0408">Iron</keyword>
<dbReference type="GO" id="GO:0046872">
    <property type="term" value="F:metal ion binding"/>
    <property type="evidence" value="ECO:0007669"/>
    <property type="project" value="UniProtKB-KW"/>
</dbReference>
<name>A0A1E4TXX1_PACTA</name>
<evidence type="ECO:0000313" key="12">
    <source>
        <dbReference type="Proteomes" id="UP000094236"/>
    </source>
</evidence>
<dbReference type="GO" id="GO:0005634">
    <property type="term" value="C:nucleus"/>
    <property type="evidence" value="ECO:0007669"/>
    <property type="project" value="EnsemblFungi"/>
</dbReference>
<dbReference type="PANTHER" id="PTHR10293:SF73">
    <property type="entry name" value="GLUTAREDOXIN-3"/>
    <property type="match status" value="1"/>
</dbReference>
<dbReference type="Pfam" id="PF00462">
    <property type="entry name" value="Glutaredoxin"/>
    <property type="match status" value="1"/>
</dbReference>
<keyword evidence="6" id="KW-0676">Redox-active center</keyword>
<feature type="compositionally biased region" description="Low complexity" evidence="9">
    <location>
        <begin position="119"/>
        <end position="143"/>
    </location>
</feature>
<evidence type="ECO:0000256" key="2">
    <source>
        <dbReference type="ARBA" id="ARBA00022714"/>
    </source>
</evidence>
<accession>A0A1E4TXX1</accession>
<dbReference type="Pfam" id="PF00085">
    <property type="entry name" value="Thioredoxin"/>
    <property type="match status" value="1"/>
</dbReference>
<dbReference type="PANTHER" id="PTHR10293">
    <property type="entry name" value="GLUTAREDOXIN FAMILY MEMBER"/>
    <property type="match status" value="1"/>
</dbReference>
<dbReference type="GO" id="GO:0006879">
    <property type="term" value="P:intracellular iron ion homeostasis"/>
    <property type="evidence" value="ECO:0007669"/>
    <property type="project" value="EnsemblFungi"/>
</dbReference>
<comment type="similarity">
    <text evidence="1">Belongs to the glutaredoxin family. Monothiol subfamily.</text>
</comment>
<dbReference type="PROSITE" id="PS51354">
    <property type="entry name" value="GLUTAREDOXIN_2"/>
    <property type="match status" value="1"/>
</dbReference>
<keyword evidence="2" id="KW-0001">2Fe-2S</keyword>
<evidence type="ECO:0000256" key="3">
    <source>
        <dbReference type="ARBA" id="ARBA00022723"/>
    </source>
</evidence>
<dbReference type="InterPro" id="IPR004480">
    <property type="entry name" value="Monothiol_GRX-rel"/>
</dbReference>
<dbReference type="InterPro" id="IPR002109">
    <property type="entry name" value="Glutaredoxin"/>
</dbReference>
<dbReference type="InterPro" id="IPR013766">
    <property type="entry name" value="Thioredoxin_domain"/>
</dbReference>
<dbReference type="CDD" id="cd02984">
    <property type="entry name" value="TRX_PICOT"/>
    <property type="match status" value="1"/>
</dbReference>
<evidence type="ECO:0000313" key="11">
    <source>
        <dbReference type="EMBL" id="ODV96574.1"/>
    </source>
</evidence>
<keyword evidence="3" id="KW-0479">Metal-binding</keyword>
<organism evidence="11 12">
    <name type="scientific">Pachysolen tannophilus NRRL Y-2460</name>
    <dbReference type="NCBI Taxonomy" id="669874"/>
    <lineage>
        <taxon>Eukaryota</taxon>
        <taxon>Fungi</taxon>
        <taxon>Dikarya</taxon>
        <taxon>Ascomycota</taxon>
        <taxon>Saccharomycotina</taxon>
        <taxon>Pichiomycetes</taxon>
        <taxon>Pachysolenaceae</taxon>
        <taxon>Pachysolen</taxon>
    </lineage>
</organism>
<evidence type="ECO:0000256" key="7">
    <source>
        <dbReference type="ARBA" id="ARBA00055846"/>
    </source>
</evidence>
<reference evidence="12" key="1">
    <citation type="submission" date="2016-05" db="EMBL/GenBank/DDBJ databases">
        <title>Comparative genomics of biotechnologically important yeasts.</title>
        <authorList>
            <consortium name="DOE Joint Genome Institute"/>
            <person name="Riley R."/>
            <person name="Haridas S."/>
            <person name="Wolfe K.H."/>
            <person name="Lopes M.R."/>
            <person name="Hittinger C.T."/>
            <person name="Goker M."/>
            <person name="Salamov A."/>
            <person name="Wisecaver J."/>
            <person name="Long T.M."/>
            <person name="Aerts A.L."/>
            <person name="Barry K."/>
            <person name="Choi C."/>
            <person name="Clum A."/>
            <person name="Coughlan A.Y."/>
            <person name="Deshpande S."/>
            <person name="Douglass A.P."/>
            <person name="Hanson S.J."/>
            <person name="Klenk H.-P."/>
            <person name="Labutti K."/>
            <person name="Lapidus A."/>
            <person name="Lindquist E."/>
            <person name="Lipzen A."/>
            <person name="Meier-Kolthoff J.P."/>
            <person name="Ohm R.A."/>
            <person name="Otillar R.P."/>
            <person name="Pangilinan J."/>
            <person name="Peng Y."/>
            <person name="Rokas A."/>
            <person name="Rosa C.A."/>
            <person name="Scheuner C."/>
            <person name="Sibirny A.A."/>
            <person name="Slot J.C."/>
            <person name="Stielow J.B."/>
            <person name="Sun H."/>
            <person name="Kurtzman C.P."/>
            <person name="Blackwell M."/>
            <person name="Grigoriev I.V."/>
            <person name="Jeffries T.W."/>
        </authorList>
    </citation>
    <scope>NUCLEOTIDE SEQUENCE [LARGE SCALE GENOMIC DNA]</scope>
    <source>
        <strain evidence="12">NRRL Y-2460</strain>
    </source>
</reference>
<dbReference type="InterPro" id="IPR036249">
    <property type="entry name" value="Thioredoxin-like_sf"/>
</dbReference>
<dbReference type="GO" id="GO:1990229">
    <property type="term" value="C:iron-sulfur cluster assembly complex"/>
    <property type="evidence" value="ECO:0007669"/>
    <property type="project" value="UniProtKB-ARBA"/>
</dbReference>
<dbReference type="SUPFAM" id="SSF52833">
    <property type="entry name" value="Thioredoxin-like"/>
    <property type="match status" value="2"/>
</dbReference>
<evidence type="ECO:0000256" key="9">
    <source>
        <dbReference type="SAM" id="MobiDB-lite"/>
    </source>
</evidence>
<dbReference type="Gene3D" id="3.40.30.10">
    <property type="entry name" value="Glutaredoxin"/>
    <property type="match status" value="2"/>
</dbReference>
<comment type="subunit">
    <text evidence="8">Homodimer. Heterodimer with FRA2.</text>
</comment>
<comment type="function">
    <text evidence="7">Monothiol glutaredoxin involved in the biogenesis of iron-sulfur clusters. Binds one iron-sulfur cluster per dimer. The iron-sulfur cluster is bound between subunits, and is complexed by a bound glutathione and a cysteine residue from each subunit.</text>
</comment>
<dbReference type="EMBL" id="KV454012">
    <property type="protein sequence ID" value="ODV96574.1"/>
    <property type="molecule type" value="Genomic_DNA"/>
</dbReference>
<evidence type="ECO:0000256" key="1">
    <source>
        <dbReference type="ARBA" id="ARBA00009630"/>
    </source>
</evidence>
<feature type="domain" description="Thioredoxin" evidence="10">
    <location>
        <begin position="1"/>
        <end position="108"/>
    </location>
</feature>
<evidence type="ECO:0000256" key="5">
    <source>
        <dbReference type="ARBA" id="ARBA00023014"/>
    </source>
</evidence>
<evidence type="ECO:0000256" key="6">
    <source>
        <dbReference type="ARBA" id="ARBA00023284"/>
    </source>
</evidence>
<proteinExistence type="inferred from homology"/>
<dbReference type="GO" id="GO:0005829">
    <property type="term" value="C:cytosol"/>
    <property type="evidence" value="ECO:0007669"/>
    <property type="project" value="EnsemblFungi"/>
</dbReference>
<dbReference type="GO" id="GO:0015038">
    <property type="term" value="F:glutathione disulfide oxidoreductase activity"/>
    <property type="evidence" value="ECO:0007669"/>
    <property type="project" value="EnsemblFungi"/>
</dbReference>